<name>A0A8X6GPY1_TRICU</name>
<gene>
    <name evidence="2" type="primary">AVEN_118666_1</name>
    <name evidence="2" type="ORF">TNCT_74831</name>
</gene>
<dbReference type="AlphaFoldDB" id="A0A8X6GPY1"/>
<dbReference type="EMBL" id="BMAO01036012">
    <property type="protein sequence ID" value="GFR07484.1"/>
    <property type="molecule type" value="Genomic_DNA"/>
</dbReference>
<feature type="compositionally biased region" description="Pro residues" evidence="1">
    <location>
        <begin position="26"/>
        <end position="43"/>
    </location>
</feature>
<proteinExistence type="predicted"/>
<keyword evidence="3" id="KW-1185">Reference proteome</keyword>
<comment type="caution">
    <text evidence="2">The sequence shown here is derived from an EMBL/GenBank/DDBJ whole genome shotgun (WGS) entry which is preliminary data.</text>
</comment>
<dbReference type="Proteomes" id="UP000887116">
    <property type="component" value="Unassembled WGS sequence"/>
</dbReference>
<organism evidence="2 3">
    <name type="scientific">Trichonephila clavata</name>
    <name type="common">Joro spider</name>
    <name type="synonym">Nephila clavata</name>
    <dbReference type="NCBI Taxonomy" id="2740835"/>
    <lineage>
        <taxon>Eukaryota</taxon>
        <taxon>Metazoa</taxon>
        <taxon>Ecdysozoa</taxon>
        <taxon>Arthropoda</taxon>
        <taxon>Chelicerata</taxon>
        <taxon>Arachnida</taxon>
        <taxon>Araneae</taxon>
        <taxon>Araneomorphae</taxon>
        <taxon>Entelegynae</taxon>
        <taxon>Araneoidea</taxon>
        <taxon>Nephilidae</taxon>
        <taxon>Trichonephila</taxon>
    </lineage>
</organism>
<feature type="region of interest" description="Disordered" evidence="1">
    <location>
        <begin position="13"/>
        <end position="66"/>
    </location>
</feature>
<sequence length="153" mass="16309">MALIFNLTVTAFAQRRGGNSDGSNRGPPPGGPPRRGPGGPPGGPHRGPGGPPGGHRGPRGPPPNFLEMFPACKTLGKAMRNEHEKLMQSGEIGPRNCQEQDRKMCMWKDTEKVRCAVTEEVPEGCLEQITAFVQGDTCNEGAEGSDVESPTEY</sequence>
<evidence type="ECO:0000256" key="1">
    <source>
        <dbReference type="SAM" id="MobiDB-lite"/>
    </source>
</evidence>
<reference evidence="2" key="1">
    <citation type="submission" date="2020-07" db="EMBL/GenBank/DDBJ databases">
        <title>Multicomponent nature underlies the extraordinary mechanical properties of spider dragline silk.</title>
        <authorList>
            <person name="Kono N."/>
            <person name="Nakamura H."/>
            <person name="Mori M."/>
            <person name="Yoshida Y."/>
            <person name="Ohtoshi R."/>
            <person name="Malay A.D."/>
            <person name="Moran D.A.P."/>
            <person name="Tomita M."/>
            <person name="Numata K."/>
            <person name="Arakawa K."/>
        </authorList>
    </citation>
    <scope>NUCLEOTIDE SEQUENCE</scope>
</reference>
<evidence type="ECO:0000313" key="3">
    <source>
        <dbReference type="Proteomes" id="UP000887116"/>
    </source>
</evidence>
<feature type="compositionally biased region" description="Gly residues" evidence="1">
    <location>
        <begin position="44"/>
        <end position="55"/>
    </location>
</feature>
<evidence type="ECO:0000313" key="2">
    <source>
        <dbReference type="EMBL" id="GFR07484.1"/>
    </source>
</evidence>
<accession>A0A8X6GPY1</accession>
<dbReference type="OrthoDB" id="6434444at2759"/>
<protein>
    <submittedName>
        <fullName evidence="2">Uncharacterized protein</fullName>
    </submittedName>
</protein>